<name>A0A1L9B8Q4_9BACT</name>
<keyword evidence="2" id="KW-1185">Reference proteome</keyword>
<dbReference type="STRING" id="83449.BON30_20595"/>
<accession>A0A1L9B8Q4</accession>
<sequence>MATFPSKEWCEEAVRLLNADPERSLAARGWQGDIGVIVDAEPGRLARAFVVHVVPRDTRIETLRVLDDPDDLDELEPAYLARAPYTVWKQLLQGSLDPVEAVLRRRISVKGDLQQLIERLRFKGIADRVLSGLKTEYPDEP</sequence>
<proteinExistence type="predicted"/>
<dbReference type="Proteomes" id="UP000182229">
    <property type="component" value="Unassembled WGS sequence"/>
</dbReference>
<dbReference type="Gene3D" id="3.30.1050.10">
    <property type="entry name" value="SCP2 sterol-binding domain"/>
    <property type="match status" value="1"/>
</dbReference>
<protein>
    <recommendedName>
        <fullName evidence="3">Sterol-binding protein</fullName>
    </recommendedName>
</protein>
<dbReference type="EMBL" id="MPIN01000005">
    <property type="protein sequence ID" value="OJH38637.1"/>
    <property type="molecule type" value="Genomic_DNA"/>
</dbReference>
<evidence type="ECO:0000313" key="1">
    <source>
        <dbReference type="EMBL" id="OJH38637.1"/>
    </source>
</evidence>
<dbReference type="RefSeq" id="WP_071900084.1">
    <property type="nucleotide sequence ID" value="NZ_MPIN01000005.1"/>
</dbReference>
<dbReference type="OrthoDB" id="5381797at2"/>
<evidence type="ECO:0000313" key="2">
    <source>
        <dbReference type="Proteomes" id="UP000182229"/>
    </source>
</evidence>
<gene>
    <name evidence="1" type="ORF">BON30_20595</name>
</gene>
<comment type="caution">
    <text evidence="1">The sequence shown here is derived from an EMBL/GenBank/DDBJ whole genome shotgun (WGS) entry which is preliminary data.</text>
</comment>
<evidence type="ECO:0008006" key="3">
    <source>
        <dbReference type="Google" id="ProtNLM"/>
    </source>
</evidence>
<reference evidence="1 2" key="2">
    <citation type="submission" date="2016-12" db="EMBL/GenBank/DDBJ databases">
        <title>Draft Genome Sequence of Cystobacter ferrugineus Strain Cbfe23.</title>
        <authorList>
            <person name="Akbar S."/>
            <person name="Dowd S.E."/>
            <person name="Stevens D.C."/>
        </authorList>
    </citation>
    <scope>NUCLEOTIDE SEQUENCE [LARGE SCALE GENOMIC DNA]</scope>
    <source>
        <strain evidence="1 2">Cbfe23</strain>
    </source>
</reference>
<reference evidence="2" key="1">
    <citation type="submission" date="2016-11" db="EMBL/GenBank/DDBJ databases">
        <authorList>
            <person name="Shukria A."/>
            <person name="Stevens D.C."/>
        </authorList>
    </citation>
    <scope>NUCLEOTIDE SEQUENCE [LARGE SCALE GENOMIC DNA]</scope>
    <source>
        <strain evidence="2">Cbfe23</strain>
    </source>
</reference>
<dbReference type="AlphaFoldDB" id="A0A1L9B8Q4"/>
<organism evidence="1 2">
    <name type="scientific">Cystobacter ferrugineus</name>
    <dbReference type="NCBI Taxonomy" id="83449"/>
    <lineage>
        <taxon>Bacteria</taxon>
        <taxon>Pseudomonadati</taxon>
        <taxon>Myxococcota</taxon>
        <taxon>Myxococcia</taxon>
        <taxon>Myxococcales</taxon>
        <taxon>Cystobacterineae</taxon>
        <taxon>Archangiaceae</taxon>
        <taxon>Cystobacter</taxon>
    </lineage>
</organism>
<dbReference type="SUPFAM" id="SSF55718">
    <property type="entry name" value="SCP-like"/>
    <property type="match status" value="1"/>
</dbReference>
<dbReference type="InterPro" id="IPR036527">
    <property type="entry name" value="SCP2_sterol-bd_dom_sf"/>
</dbReference>